<evidence type="ECO:0000313" key="1">
    <source>
        <dbReference type="EMBL" id="APG04933.1"/>
    </source>
</evidence>
<dbReference type="AlphaFoldDB" id="A0A0G9HG41"/>
<gene>
    <name evidence="1" type="ORF">BJI69_14220</name>
</gene>
<sequence length="151" mass="16265">MNVLDAAQATVKAYPGGAESLAPRLDMSGALLRGKVNPTYDRNHLTLAEADLLMTVTGDHRILHALAHTHGYVLQRCDDLEAERADAQHRVDELVLQLMRATGTFAGTIAEAREDGVITHNEAKDASNAGMDVQKTVVDLVAAIQDQVRLG</sequence>
<dbReference type="Proteomes" id="UP000182987">
    <property type="component" value="Chromosome"/>
</dbReference>
<dbReference type="Pfam" id="PF06892">
    <property type="entry name" value="Phage_CP76"/>
    <property type="match status" value="1"/>
</dbReference>
<keyword evidence="2" id="KW-1185">Reference proteome</keyword>
<protein>
    <submittedName>
        <fullName evidence="1">Uncharacterized protein</fullName>
    </submittedName>
</protein>
<reference evidence="2" key="1">
    <citation type="submission" date="2016-09" db="EMBL/GenBank/DDBJ databases">
        <authorList>
            <person name="Lysoe E."/>
        </authorList>
    </citation>
    <scope>NUCLEOTIDE SEQUENCE [LARGE SCALE GENOMIC DNA]</scope>
    <source>
        <strain evidence="2">LJ96T</strain>
    </source>
</reference>
<dbReference type="EMBL" id="CP017480">
    <property type="protein sequence ID" value="APG04933.1"/>
    <property type="molecule type" value="Genomic_DNA"/>
</dbReference>
<dbReference type="GO" id="GO:0003677">
    <property type="term" value="F:DNA binding"/>
    <property type="evidence" value="ECO:0007669"/>
    <property type="project" value="InterPro"/>
</dbReference>
<name>A0A0G9HG41_9GAMM</name>
<organism evidence="1 2">
    <name type="scientific">Luteibacter rhizovicinus DSM 16549</name>
    <dbReference type="NCBI Taxonomy" id="1440763"/>
    <lineage>
        <taxon>Bacteria</taxon>
        <taxon>Pseudomonadati</taxon>
        <taxon>Pseudomonadota</taxon>
        <taxon>Gammaproteobacteria</taxon>
        <taxon>Lysobacterales</taxon>
        <taxon>Rhodanobacteraceae</taxon>
        <taxon>Luteibacter</taxon>
    </lineage>
</organism>
<dbReference type="OrthoDB" id="6688863at2"/>
<dbReference type="PATRIC" id="fig|1440763.5.peg.3009"/>
<proteinExistence type="predicted"/>
<dbReference type="KEGG" id="lrz:BJI69_14220"/>
<accession>A0A0G9HG41</accession>
<dbReference type="InterPro" id="IPR009679">
    <property type="entry name" value="Phage_186_CII-like"/>
</dbReference>
<dbReference type="RefSeq" id="WP_046966061.1">
    <property type="nucleotide sequence ID" value="NZ_CP017480.1"/>
</dbReference>
<evidence type="ECO:0000313" key="2">
    <source>
        <dbReference type="Proteomes" id="UP000182987"/>
    </source>
</evidence>